<sequence>MLVNEQAVNAMQAYLRRKRYVLPSGIAREALAAALPFLQGVNDAWANTDNAPKDGTRLILLWKPFGGISEHIELGRWSSDKGVWVNTYGHAFSSPPDAWTPLAPYKAPSPRDYRDCVCTKIHQDEDCLIGYPSLLCEICDGKGVVPSPRAQALEEDVLDSAKFLLCAFDPEKDLDNPEKFLAWHNLDDAIRALSYHPAEDGWSKALPEYNRHPHYVLNIDGIWHLKLYRGNGVLNTISVHETAEAAMTAAPLPASPGASE</sequence>
<comment type="caution">
    <text evidence="1">The sequence shown here is derived from an EMBL/GenBank/DDBJ whole genome shotgun (WGS) entry which is preliminary data.</text>
</comment>
<reference evidence="1 2" key="1">
    <citation type="submission" date="2020-10" db="EMBL/GenBank/DDBJ databases">
        <title>Genomic characterization of underground lake bacteria from Wind Cave National Park: Insight into the archetypical LuxI/LuxR and identification of LuxR solos.</title>
        <authorList>
            <person name="Wengert P.C."/>
            <person name="Savka M.A."/>
        </authorList>
    </citation>
    <scope>NUCLEOTIDE SEQUENCE [LARGE SCALE GENOMIC DNA]</scope>
    <source>
        <strain evidence="1 2">SD316</strain>
    </source>
</reference>
<evidence type="ECO:0008006" key="3">
    <source>
        <dbReference type="Google" id="ProtNLM"/>
    </source>
</evidence>
<evidence type="ECO:0000313" key="1">
    <source>
        <dbReference type="EMBL" id="MBO1040459.1"/>
    </source>
</evidence>
<protein>
    <recommendedName>
        <fullName evidence="3">DUF551 domain-containing protein</fullName>
    </recommendedName>
</protein>
<proteinExistence type="predicted"/>
<keyword evidence="2" id="KW-1185">Reference proteome</keyword>
<name>A0ABS3K0N9_9HYPH</name>
<evidence type="ECO:0000313" key="2">
    <source>
        <dbReference type="Proteomes" id="UP000718278"/>
    </source>
</evidence>
<dbReference type="Proteomes" id="UP000718278">
    <property type="component" value="Unassembled WGS sequence"/>
</dbReference>
<accession>A0ABS3K0N9</accession>
<gene>
    <name evidence="1" type="ORF">IPV26_12375</name>
</gene>
<dbReference type="EMBL" id="JADIJS010000002">
    <property type="protein sequence ID" value="MBO1040459.1"/>
    <property type="molecule type" value="Genomic_DNA"/>
</dbReference>
<organism evidence="1 2">
    <name type="scientific">Brucella pituitosa</name>
    <dbReference type="NCBI Taxonomy" id="571256"/>
    <lineage>
        <taxon>Bacteria</taxon>
        <taxon>Pseudomonadati</taxon>
        <taxon>Pseudomonadota</taxon>
        <taxon>Alphaproteobacteria</taxon>
        <taxon>Hyphomicrobiales</taxon>
        <taxon>Brucellaceae</taxon>
        <taxon>Brucella/Ochrobactrum group</taxon>
        <taxon>Brucella</taxon>
    </lineage>
</organism>
<dbReference type="RefSeq" id="WP_207488917.1">
    <property type="nucleotide sequence ID" value="NZ_JADIJS010000002.1"/>
</dbReference>